<dbReference type="InterPro" id="IPR025965">
    <property type="entry name" value="FlgD/Vpr_Ig-like"/>
</dbReference>
<organism evidence="3 4">
    <name type="scientific">Eiseniibacteriota bacterium</name>
    <dbReference type="NCBI Taxonomy" id="2212470"/>
    <lineage>
        <taxon>Bacteria</taxon>
        <taxon>Candidatus Eiseniibacteriota</taxon>
    </lineage>
</organism>
<dbReference type="InterPro" id="IPR026444">
    <property type="entry name" value="Secre_tail"/>
</dbReference>
<name>A0ABV6YQZ8_UNCEI</name>
<feature type="signal peptide" evidence="1">
    <location>
        <begin position="1"/>
        <end position="24"/>
    </location>
</feature>
<keyword evidence="1" id="KW-0732">Signal</keyword>
<accession>A0ABV6YQZ8</accession>
<dbReference type="Pfam" id="PF13860">
    <property type="entry name" value="FlgD_ig"/>
    <property type="match status" value="1"/>
</dbReference>
<protein>
    <submittedName>
        <fullName evidence="3">T9SS type A sorting domain-containing protein</fullName>
    </submittedName>
</protein>
<sequence length="499" mass="52423">MTRSPQILLLVCACCIFPALPALAQGPDTLWTGTYGGASSDYGYSIAQTSPDGGYIVTGSTFSFGEGLYDVYYVKLDANGGVDWSKTYGGSGTEHGTSVKQTLDGGYIITGYTNSSGAGSYDLLLVKTDAAGIVDWAYTYGGSEDDRGYCVQQTVPDSGYIVAGYSDTFGAGGGDAFVVRTDASGGFLWGAPYGGIDWDEARSISQTFPDSGFIITGATSSFGAGGDDAYLIKIDSDGDTLWTRTYGGAGSDYGFEAHQTFPDSGYVMVGHTSSFGAGNSDIYLVKTDQDGDSLWTTTFGGSSVEYGYSVQQTSPEPGYIVSGTTRSFGAGNFDAYVIKTDAVGGPIWTKTYGGTEYDDGYSVCQTAPDSGYVVAGSTRSFGAGIYDIFVVKTEPVLAGVVEKPAGETGLMLSGGEPNPFNDQTLIRYRLGERSRVTIAVHNVLGRKVATLVDAVQSQGTHAVTWDGRDSRGGRLAPGIYFCSIQANDLSATRKVVLMR</sequence>
<evidence type="ECO:0000313" key="4">
    <source>
        <dbReference type="Proteomes" id="UP001594288"/>
    </source>
</evidence>
<feature type="domain" description="FlgD/Vpr Ig-like" evidence="2">
    <location>
        <begin position="434"/>
        <end position="487"/>
    </location>
</feature>
<dbReference type="PANTHER" id="PTHR42754">
    <property type="entry name" value="ENDOGLUCANASE"/>
    <property type="match status" value="1"/>
</dbReference>
<dbReference type="EMBL" id="JBHPEI010000132">
    <property type="protein sequence ID" value="MFC1800362.1"/>
    <property type="molecule type" value="Genomic_DNA"/>
</dbReference>
<evidence type="ECO:0000259" key="2">
    <source>
        <dbReference type="Pfam" id="PF13860"/>
    </source>
</evidence>
<dbReference type="Proteomes" id="UP001594288">
    <property type="component" value="Unassembled WGS sequence"/>
</dbReference>
<comment type="caution">
    <text evidence="3">The sequence shown here is derived from an EMBL/GenBank/DDBJ whole genome shotgun (WGS) entry which is preliminary data.</text>
</comment>
<dbReference type="NCBIfam" id="TIGR04183">
    <property type="entry name" value="Por_Secre_tail"/>
    <property type="match status" value="1"/>
</dbReference>
<evidence type="ECO:0000313" key="3">
    <source>
        <dbReference type="EMBL" id="MFC1800362.1"/>
    </source>
</evidence>
<dbReference type="Gene3D" id="2.60.40.4070">
    <property type="match status" value="1"/>
</dbReference>
<keyword evidence="4" id="KW-1185">Reference proteome</keyword>
<proteinExistence type="predicted"/>
<dbReference type="PANTHER" id="PTHR42754:SF1">
    <property type="entry name" value="LIPOPROTEIN"/>
    <property type="match status" value="1"/>
</dbReference>
<reference evidence="3 4" key="1">
    <citation type="submission" date="2024-09" db="EMBL/GenBank/DDBJ databases">
        <authorList>
            <person name="D'Angelo T."/>
        </authorList>
    </citation>
    <scope>NUCLEOTIDE SEQUENCE [LARGE SCALE GENOMIC DNA]</scope>
    <source>
        <strain evidence="3">SAG AM-311-F02</strain>
    </source>
</reference>
<gene>
    <name evidence="3" type="ORF">ACFL2Z_05620</name>
</gene>
<evidence type="ECO:0000256" key="1">
    <source>
        <dbReference type="SAM" id="SignalP"/>
    </source>
</evidence>
<feature type="chain" id="PRO_5046044658" evidence="1">
    <location>
        <begin position="25"/>
        <end position="499"/>
    </location>
</feature>